<organism evidence="2 3">
    <name type="scientific">Mycena alexandri</name>
    <dbReference type="NCBI Taxonomy" id="1745969"/>
    <lineage>
        <taxon>Eukaryota</taxon>
        <taxon>Fungi</taxon>
        <taxon>Dikarya</taxon>
        <taxon>Basidiomycota</taxon>
        <taxon>Agaricomycotina</taxon>
        <taxon>Agaricomycetes</taxon>
        <taxon>Agaricomycetidae</taxon>
        <taxon>Agaricales</taxon>
        <taxon>Marasmiineae</taxon>
        <taxon>Mycenaceae</taxon>
        <taxon>Mycena</taxon>
    </lineage>
</organism>
<feature type="compositionally biased region" description="Acidic residues" evidence="1">
    <location>
        <begin position="11"/>
        <end position="20"/>
    </location>
</feature>
<name>A0AAD6SQW1_9AGAR</name>
<gene>
    <name evidence="2" type="ORF">C8F04DRAFT_677256</name>
</gene>
<feature type="region of interest" description="Disordered" evidence="1">
    <location>
        <begin position="1"/>
        <end position="71"/>
    </location>
</feature>
<feature type="compositionally biased region" description="Basic and acidic residues" evidence="1">
    <location>
        <begin position="1"/>
        <end position="10"/>
    </location>
</feature>
<dbReference type="EMBL" id="JARJCM010000079">
    <property type="protein sequence ID" value="KAJ7031727.1"/>
    <property type="molecule type" value="Genomic_DNA"/>
</dbReference>
<protein>
    <recommendedName>
        <fullName evidence="4">HNH nuclease domain-containing protein</fullName>
    </recommendedName>
</protein>
<keyword evidence="3" id="KW-1185">Reference proteome</keyword>
<evidence type="ECO:0000313" key="3">
    <source>
        <dbReference type="Proteomes" id="UP001218188"/>
    </source>
</evidence>
<sequence>MFEPDTRADETGFDSTDESGFESTDSSEHDAGGADGEYVEKSRVVLPNKNIAKNVEAPSGQTPRKRRKTTSSINTGVKLRVVALDPYGGICLLTGALKPRKSRQFCHIVARRTSAEVLTMLEWWWQLAYWTLYIDTRYNILILMANWHLAMDGHEWTFVPHHQLITNVLVWARAVIEQDPTGYNKDARTPISESYGHQTNFLYYMLPLDEDMEEVVIHRYPAPVEGAAFDPTAIIPHLHPFTTIGPLTSHMHPHFVIFSAGQKLTDLRANVPLHERAKFMEGLAAIASFGHTGDAAEIKLHNLDTLTALLDIYALWSSTEHVPQAKSGHQWRKHPKAPEE</sequence>
<feature type="compositionally biased region" description="Basic and acidic residues" evidence="1">
    <location>
        <begin position="26"/>
        <end position="43"/>
    </location>
</feature>
<evidence type="ECO:0008006" key="4">
    <source>
        <dbReference type="Google" id="ProtNLM"/>
    </source>
</evidence>
<proteinExistence type="predicted"/>
<comment type="caution">
    <text evidence="2">The sequence shown here is derived from an EMBL/GenBank/DDBJ whole genome shotgun (WGS) entry which is preliminary data.</text>
</comment>
<evidence type="ECO:0000313" key="2">
    <source>
        <dbReference type="EMBL" id="KAJ7031727.1"/>
    </source>
</evidence>
<dbReference type="AlphaFoldDB" id="A0AAD6SQW1"/>
<accession>A0AAD6SQW1</accession>
<dbReference type="Proteomes" id="UP001218188">
    <property type="component" value="Unassembled WGS sequence"/>
</dbReference>
<evidence type="ECO:0000256" key="1">
    <source>
        <dbReference type="SAM" id="MobiDB-lite"/>
    </source>
</evidence>
<reference evidence="2" key="1">
    <citation type="submission" date="2023-03" db="EMBL/GenBank/DDBJ databases">
        <title>Massive genome expansion in bonnet fungi (Mycena s.s.) driven by repeated elements and novel gene families across ecological guilds.</title>
        <authorList>
            <consortium name="Lawrence Berkeley National Laboratory"/>
            <person name="Harder C.B."/>
            <person name="Miyauchi S."/>
            <person name="Viragh M."/>
            <person name="Kuo A."/>
            <person name="Thoen E."/>
            <person name="Andreopoulos B."/>
            <person name="Lu D."/>
            <person name="Skrede I."/>
            <person name="Drula E."/>
            <person name="Henrissat B."/>
            <person name="Morin E."/>
            <person name="Kohler A."/>
            <person name="Barry K."/>
            <person name="LaButti K."/>
            <person name="Morin E."/>
            <person name="Salamov A."/>
            <person name="Lipzen A."/>
            <person name="Mereny Z."/>
            <person name="Hegedus B."/>
            <person name="Baldrian P."/>
            <person name="Stursova M."/>
            <person name="Weitz H."/>
            <person name="Taylor A."/>
            <person name="Grigoriev I.V."/>
            <person name="Nagy L.G."/>
            <person name="Martin F."/>
            <person name="Kauserud H."/>
        </authorList>
    </citation>
    <scope>NUCLEOTIDE SEQUENCE</scope>
    <source>
        <strain evidence="2">CBHHK200</strain>
    </source>
</reference>